<dbReference type="EMBL" id="AP014961">
    <property type="protein sequence ID" value="BAS92733.1"/>
    <property type="molecule type" value="Genomic_DNA"/>
</dbReference>
<dbReference type="Proteomes" id="UP000059680">
    <property type="component" value="Chromosome 5"/>
</dbReference>
<dbReference type="InParanoid" id="A0A0P0WJC8"/>
<dbReference type="PaxDb" id="39947-A0A0P0WJC8"/>
<keyword evidence="2" id="KW-1185">Reference proteome</keyword>
<reference evidence="1 2" key="3">
    <citation type="journal article" date="2013" name="Rice">
        <title>Improvement of the Oryza sativa Nipponbare reference genome using next generation sequence and optical map data.</title>
        <authorList>
            <person name="Kawahara Y."/>
            <person name="de la Bastide M."/>
            <person name="Hamilton J.P."/>
            <person name="Kanamori H."/>
            <person name="McCombie W.R."/>
            <person name="Ouyang S."/>
            <person name="Schwartz D.C."/>
            <person name="Tanaka T."/>
            <person name="Wu J."/>
            <person name="Zhou S."/>
            <person name="Childs K.L."/>
            <person name="Davidson R.M."/>
            <person name="Lin H."/>
            <person name="Quesada-Ocampo L."/>
            <person name="Vaillancourt B."/>
            <person name="Sakai H."/>
            <person name="Lee S.S."/>
            <person name="Kim J."/>
            <person name="Numa H."/>
            <person name="Itoh T."/>
            <person name="Buell C.R."/>
            <person name="Matsumoto T."/>
        </authorList>
    </citation>
    <scope>NUCLEOTIDE SEQUENCE [LARGE SCALE GENOMIC DNA]</scope>
    <source>
        <strain evidence="2">cv. Nipponbare</strain>
    </source>
</reference>
<accession>A0A0P0WJC8</accession>
<dbReference type="AlphaFoldDB" id="A0A0P0WJC8"/>
<evidence type="ECO:0000313" key="1">
    <source>
        <dbReference type="EMBL" id="BAS92733.1"/>
    </source>
</evidence>
<organism evidence="1 2">
    <name type="scientific">Oryza sativa subsp. japonica</name>
    <name type="common">Rice</name>
    <dbReference type="NCBI Taxonomy" id="39947"/>
    <lineage>
        <taxon>Eukaryota</taxon>
        <taxon>Viridiplantae</taxon>
        <taxon>Streptophyta</taxon>
        <taxon>Embryophyta</taxon>
        <taxon>Tracheophyta</taxon>
        <taxon>Spermatophyta</taxon>
        <taxon>Magnoliopsida</taxon>
        <taxon>Liliopsida</taxon>
        <taxon>Poales</taxon>
        <taxon>Poaceae</taxon>
        <taxon>BOP clade</taxon>
        <taxon>Oryzoideae</taxon>
        <taxon>Oryzeae</taxon>
        <taxon>Oryzinae</taxon>
        <taxon>Oryza</taxon>
        <taxon>Oryza sativa</taxon>
    </lineage>
</organism>
<sequence length="126" mass="13583">MTSISAAALDAELVGGEQPRPRRLVVARRGSVAVDLVGADVDEAADGAGGAFRRHGSRRTWVPSTLFLVNSKELSSTWVWAAKCMTVLIRSARRRWRTRSAEATSPRTKAKLGDAIAGARLLRVAQ</sequence>
<gene>
    <name evidence="1" type="ordered locus">Os05g0203300</name>
    <name evidence="1" type="ORF">OSNPB_050203300</name>
</gene>
<reference evidence="1 2" key="2">
    <citation type="journal article" date="2013" name="Plant Cell Physiol.">
        <title>Rice Annotation Project Database (RAP-DB): an integrative and interactive database for rice genomics.</title>
        <authorList>
            <person name="Sakai H."/>
            <person name="Lee S.S."/>
            <person name="Tanaka T."/>
            <person name="Numa H."/>
            <person name="Kim J."/>
            <person name="Kawahara Y."/>
            <person name="Wakimoto H."/>
            <person name="Yang C.C."/>
            <person name="Iwamoto M."/>
            <person name="Abe T."/>
            <person name="Yamada Y."/>
            <person name="Muto A."/>
            <person name="Inokuchi H."/>
            <person name="Ikemura T."/>
            <person name="Matsumoto T."/>
            <person name="Sasaki T."/>
            <person name="Itoh T."/>
        </authorList>
    </citation>
    <scope>NUCLEOTIDE SEQUENCE [LARGE SCALE GENOMIC DNA]</scope>
    <source>
        <strain evidence="2">cv. Nipponbare</strain>
    </source>
</reference>
<dbReference type="Gramene" id="Os05t0203300-00">
    <property type="protein sequence ID" value="Os05t0203300-00"/>
    <property type="gene ID" value="Os05g0203300"/>
</dbReference>
<protein>
    <submittedName>
        <fullName evidence="1">Os05g0203300 protein</fullName>
    </submittedName>
</protein>
<proteinExistence type="predicted"/>
<name>A0A0P0WJC8_ORYSJ</name>
<evidence type="ECO:0000313" key="2">
    <source>
        <dbReference type="Proteomes" id="UP000059680"/>
    </source>
</evidence>
<reference evidence="2" key="1">
    <citation type="journal article" date="2005" name="Nature">
        <title>The map-based sequence of the rice genome.</title>
        <authorList>
            <consortium name="International rice genome sequencing project (IRGSP)"/>
            <person name="Matsumoto T."/>
            <person name="Wu J."/>
            <person name="Kanamori H."/>
            <person name="Katayose Y."/>
            <person name="Fujisawa M."/>
            <person name="Namiki N."/>
            <person name="Mizuno H."/>
            <person name="Yamamoto K."/>
            <person name="Antonio B.A."/>
            <person name="Baba T."/>
            <person name="Sakata K."/>
            <person name="Nagamura Y."/>
            <person name="Aoki H."/>
            <person name="Arikawa K."/>
            <person name="Arita K."/>
            <person name="Bito T."/>
            <person name="Chiden Y."/>
            <person name="Fujitsuka N."/>
            <person name="Fukunaka R."/>
            <person name="Hamada M."/>
            <person name="Harada C."/>
            <person name="Hayashi A."/>
            <person name="Hijishita S."/>
            <person name="Honda M."/>
            <person name="Hosokawa S."/>
            <person name="Ichikawa Y."/>
            <person name="Idonuma A."/>
            <person name="Iijima M."/>
            <person name="Ikeda M."/>
            <person name="Ikeno M."/>
            <person name="Ito K."/>
            <person name="Ito S."/>
            <person name="Ito T."/>
            <person name="Ito Y."/>
            <person name="Ito Y."/>
            <person name="Iwabuchi A."/>
            <person name="Kamiya K."/>
            <person name="Karasawa W."/>
            <person name="Kurita K."/>
            <person name="Katagiri S."/>
            <person name="Kikuta A."/>
            <person name="Kobayashi H."/>
            <person name="Kobayashi N."/>
            <person name="Machita K."/>
            <person name="Maehara T."/>
            <person name="Masukawa M."/>
            <person name="Mizubayashi T."/>
            <person name="Mukai Y."/>
            <person name="Nagasaki H."/>
            <person name="Nagata Y."/>
            <person name="Naito S."/>
            <person name="Nakashima M."/>
            <person name="Nakama Y."/>
            <person name="Nakamichi Y."/>
            <person name="Nakamura M."/>
            <person name="Meguro A."/>
            <person name="Negishi M."/>
            <person name="Ohta I."/>
            <person name="Ohta T."/>
            <person name="Okamoto M."/>
            <person name="Ono N."/>
            <person name="Saji S."/>
            <person name="Sakaguchi M."/>
            <person name="Sakai K."/>
            <person name="Shibata M."/>
            <person name="Shimokawa T."/>
            <person name="Song J."/>
            <person name="Takazaki Y."/>
            <person name="Terasawa K."/>
            <person name="Tsugane M."/>
            <person name="Tsuji K."/>
            <person name="Ueda S."/>
            <person name="Waki K."/>
            <person name="Yamagata H."/>
            <person name="Yamamoto M."/>
            <person name="Yamamoto S."/>
            <person name="Yamane H."/>
            <person name="Yoshiki S."/>
            <person name="Yoshihara R."/>
            <person name="Yukawa K."/>
            <person name="Zhong H."/>
            <person name="Yano M."/>
            <person name="Yuan Q."/>
            <person name="Ouyang S."/>
            <person name="Liu J."/>
            <person name="Jones K.M."/>
            <person name="Gansberger K."/>
            <person name="Moffat K."/>
            <person name="Hill J."/>
            <person name="Bera J."/>
            <person name="Fadrosh D."/>
            <person name="Jin S."/>
            <person name="Johri S."/>
            <person name="Kim M."/>
            <person name="Overton L."/>
            <person name="Reardon M."/>
            <person name="Tsitrin T."/>
            <person name="Vuong H."/>
            <person name="Weaver B."/>
            <person name="Ciecko A."/>
            <person name="Tallon L."/>
            <person name="Jackson J."/>
            <person name="Pai G."/>
            <person name="Aken S.V."/>
            <person name="Utterback T."/>
            <person name="Reidmuller S."/>
            <person name="Feldblyum T."/>
            <person name="Hsiao J."/>
            <person name="Zismann V."/>
            <person name="Iobst S."/>
            <person name="de Vazeille A.R."/>
            <person name="Buell C.R."/>
            <person name="Ying K."/>
            <person name="Li Y."/>
            <person name="Lu T."/>
            <person name="Huang Y."/>
            <person name="Zhao Q."/>
            <person name="Feng Q."/>
            <person name="Zhang L."/>
            <person name="Zhu J."/>
            <person name="Weng Q."/>
            <person name="Mu J."/>
            <person name="Lu Y."/>
            <person name="Fan D."/>
            <person name="Liu Y."/>
            <person name="Guan J."/>
            <person name="Zhang Y."/>
            <person name="Yu S."/>
            <person name="Liu X."/>
            <person name="Zhang Y."/>
            <person name="Hong G."/>
            <person name="Han B."/>
            <person name="Choisne N."/>
            <person name="Demange N."/>
            <person name="Orjeda G."/>
            <person name="Samain S."/>
            <person name="Cattolico L."/>
            <person name="Pelletier E."/>
            <person name="Couloux A."/>
            <person name="Segurens B."/>
            <person name="Wincker P."/>
            <person name="D'Hont A."/>
            <person name="Scarpelli C."/>
            <person name="Weissenbach J."/>
            <person name="Salanoubat M."/>
            <person name="Quetier F."/>
            <person name="Yu Y."/>
            <person name="Kim H.R."/>
            <person name="Rambo T."/>
            <person name="Currie J."/>
            <person name="Collura K."/>
            <person name="Luo M."/>
            <person name="Yang T."/>
            <person name="Ammiraju J.S.S."/>
            <person name="Engler F."/>
            <person name="Soderlund C."/>
            <person name="Wing R.A."/>
            <person name="Palmer L.E."/>
            <person name="de la Bastide M."/>
            <person name="Spiegel L."/>
            <person name="Nascimento L."/>
            <person name="Zutavern T."/>
            <person name="O'Shaughnessy A."/>
            <person name="Dike S."/>
            <person name="Dedhia N."/>
            <person name="Preston R."/>
            <person name="Balija V."/>
            <person name="McCombie W.R."/>
            <person name="Chow T."/>
            <person name="Chen H."/>
            <person name="Chung M."/>
            <person name="Chen C."/>
            <person name="Shaw J."/>
            <person name="Wu H."/>
            <person name="Hsiao K."/>
            <person name="Chao Y."/>
            <person name="Chu M."/>
            <person name="Cheng C."/>
            <person name="Hour A."/>
            <person name="Lee P."/>
            <person name="Lin S."/>
            <person name="Lin Y."/>
            <person name="Liou J."/>
            <person name="Liu S."/>
            <person name="Hsing Y."/>
            <person name="Raghuvanshi S."/>
            <person name="Mohanty A."/>
            <person name="Bharti A.K."/>
            <person name="Gaur A."/>
            <person name="Gupta V."/>
            <person name="Kumar D."/>
            <person name="Ravi V."/>
            <person name="Vij S."/>
            <person name="Kapur A."/>
            <person name="Khurana P."/>
            <person name="Khurana P."/>
            <person name="Khurana J.P."/>
            <person name="Tyagi A.K."/>
            <person name="Gaikwad K."/>
            <person name="Singh A."/>
            <person name="Dalal V."/>
            <person name="Srivastava S."/>
            <person name="Dixit A."/>
            <person name="Pal A.K."/>
            <person name="Ghazi I.A."/>
            <person name="Yadav M."/>
            <person name="Pandit A."/>
            <person name="Bhargava A."/>
            <person name="Sureshbabu K."/>
            <person name="Batra K."/>
            <person name="Sharma T.R."/>
            <person name="Mohapatra T."/>
            <person name="Singh N.K."/>
            <person name="Messing J."/>
            <person name="Nelson A.B."/>
            <person name="Fuks G."/>
            <person name="Kavchok S."/>
            <person name="Keizer G."/>
            <person name="Linton E."/>
            <person name="Llaca V."/>
            <person name="Song R."/>
            <person name="Tanyolac B."/>
            <person name="Young S."/>
            <person name="Ho-Il K."/>
            <person name="Hahn J.H."/>
            <person name="Sangsakoo G."/>
            <person name="Vanavichit A."/>
            <person name="de Mattos Luiz.A.T."/>
            <person name="Zimmer P.D."/>
            <person name="Malone G."/>
            <person name="Dellagostin O."/>
            <person name="de Oliveira A.C."/>
            <person name="Bevan M."/>
            <person name="Bancroft I."/>
            <person name="Minx P."/>
            <person name="Cordum H."/>
            <person name="Wilson R."/>
            <person name="Cheng Z."/>
            <person name="Jin W."/>
            <person name="Jiang J."/>
            <person name="Leong S.A."/>
            <person name="Iwama H."/>
            <person name="Gojobori T."/>
            <person name="Itoh T."/>
            <person name="Niimura Y."/>
            <person name="Fujii Y."/>
            <person name="Habara T."/>
            <person name="Sakai H."/>
            <person name="Sato Y."/>
            <person name="Wilson G."/>
            <person name="Kumar K."/>
            <person name="McCouch S."/>
            <person name="Juretic N."/>
            <person name="Hoen D."/>
            <person name="Wright S."/>
            <person name="Bruskiewich R."/>
            <person name="Bureau T."/>
            <person name="Miyao A."/>
            <person name="Hirochika H."/>
            <person name="Nishikawa T."/>
            <person name="Kadowaki K."/>
            <person name="Sugiura M."/>
            <person name="Burr B."/>
            <person name="Sasaki T."/>
        </authorList>
    </citation>
    <scope>NUCLEOTIDE SEQUENCE [LARGE SCALE GENOMIC DNA]</scope>
    <source>
        <strain evidence="2">cv. Nipponbare</strain>
    </source>
</reference>